<evidence type="ECO:0000259" key="6">
    <source>
        <dbReference type="Pfam" id="PF10502"/>
    </source>
</evidence>
<comment type="caution">
    <text evidence="7">The sequence shown here is derived from an EMBL/GenBank/DDBJ whole genome shotgun (WGS) entry which is preliminary data.</text>
</comment>
<dbReference type="PRINTS" id="PR00727">
    <property type="entry name" value="LEADERPTASE"/>
</dbReference>
<dbReference type="InterPro" id="IPR000223">
    <property type="entry name" value="Pept_S26A_signal_pept_1"/>
</dbReference>
<comment type="subcellular location">
    <subcellularLocation>
        <location evidence="2">Cell membrane</location>
        <topology evidence="2">Single-pass type II membrane protein</topology>
    </subcellularLocation>
</comment>
<dbReference type="InterPro" id="IPR019758">
    <property type="entry name" value="Pept_S26A_signal_pept_1_CS"/>
</dbReference>
<gene>
    <name evidence="7" type="ORF">ACFQ5G_20545</name>
</gene>
<keyword evidence="5" id="KW-0378">Hydrolase</keyword>
<evidence type="ECO:0000313" key="7">
    <source>
        <dbReference type="EMBL" id="MFD1367750.1"/>
    </source>
</evidence>
<dbReference type="PANTHER" id="PTHR43390:SF1">
    <property type="entry name" value="CHLOROPLAST PROCESSING PEPTIDASE"/>
    <property type="match status" value="1"/>
</dbReference>
<dbReference type="PANTHER" id="PTHR43390">
    <property type="entry name" value="SIGNAL PEPTIDASE I"/>
    <property type="match status" value="1"/>
</dbReference>
<dbReference type="Proteomes" id="UP001597183">
    <property type="component" value="Unassembled WGS sequence"/>
</dbReference>
<name>A0ABW4AAG3_9ACTN</name>
<comment type="similarity">
    <text evidence="3">Belongs to the peptidase S26 family.</text>
</comment>
<proteinExistence type="inferred from homology"/>
<dbReference type="InterPro" id="IPR019533">
    <property type="entry name" value="Peptidase_S26"/>
</dbReference>
<evidence type="ECO:0000256" key="1">
    <source>
        <dbReference type="ARBA" id="ARBA00000677"/>
    </source>
</evidence>
<evidence type="ECO:0000256" key="5">
    <source>
        <dbReference type="ARBA" id="ARBA00022801"/>
    </source>
</evidence>
<sequence>MIWLLSVAGVVGCLGVLLRRRLLLVTVEGVSMEPTYRPGDRLLVRRTGLAGVRRGAAVVFAAPPGTDLRFMVKRAAALPGDPVPAGIPVADTVVPAGHLVILGDNSARSADSRTMGFLPAGDVVGVVVRHSGFVPPP</sequence>
<dbReference type="SUPFAM" id="SSF51306">
    <property type="entry name" value="LexA/Signal peptidase"/>
    <property type="match status" value="1"/>
</dbReference>
<dbReference type="PROSITE" id="PS00761">
    <property type="entry name" value="SPASE_I_3"/>
    <property type="match status" value="1"/>
</dbReference>
<dbReference type="Pfam" id="PF10502">
    <property type="entry name" value="Peptidase_S26"/>
    <property type="match status" value="2"/>
</dbReference>
<evidence type="ECO:0000256" key="3">
    <source>
        <dbReference type="ARBA" id="ARBA00009370"/>
    </source>
</evidence>
<accession>A0ABW4AAG3</accession>
<protein>
    <recommendedName>
        <fullName evidence="4">signal peptidase I</fullName>
        <ecNumber evidence="4">3.4.21.89</ecNumber>
    </recommendedName>
</protein>
<evidence type="ECO:0000256" key="4">
    <source>
        <dbReference type="ARBA" id="ARBA00013208"/>
    </source>
</evidence>
<dbReference type="RefSeq" id="WP_317794956.1">
    <property type="nucleotide sequence ID" value="NZ_AP028461.1"/>
</dbReference>
<dbReference type="Gene3D" id="2.10.109.10">
    <property type="entry name" value="Umud Fragment, subunit A"/>
    <property type="match status" value="1"/>
</dbReference>
<feature type="domain" description="Peptidase S26" evidence="6">
    <location>
        <begin position="4"/>
        <end position="83"/>
    </location>
</feature>
<comment type="catalytic activity">
    <reaction evidence="1">
        <text>Cleavage of hydrophobic, N-terminal signal or leader sequences from secreted and periplasmic proteins.</text>
        <dbReference type="EC" id="3.4.21.89"/>
    </reaction>
</comment>
<dbReference type="EC" id="3.4.21.89" evidence="4"/>
<keyword evidence="8" id="KW-1185">Reference proteome</keyword>
<organism evidence="7 8">
    <name type="scientific">Actinoplanes sichuanensis</name>
    <dbReference type="NCBI Taxonomy" id="512349"/>
    <lineage>
        <taxon>Bacteria</taxon>
        <taxon>Bacillati</taxon>
        <taxon>Actinomycetota</taxon>
        <taxon>Actinomycetes</taxon>
        <taxon>Micromonosporales</taxon>
        <taxon>Micromonosporaceae</taxon>
        <taxon>Actinoplanes</taxon>
    </lineage>
</organism>
<evidence type="ECO:0000313" key="8">
    <source>
        <dbReference type="Proteomes" id="UP001597183"/>
    </source>
</evidence>
<feature type="domain" description="Peptidase S26" evidence="6">
    <location>
        <begin position="92"/>
        <end position="128"/>
    </location>
</feature>
<dbReference type="InterPro" id="IPR036286">
    <property type="entry name" value="LexA/Signal_pep-like_sf"/>
</dbReference>
<reference evidence="8" key="1">
    <citation type="journal article" date="2019" name="Int. J. Syst. Evol. Microbiol.">
        <title>The Global Catalogue of Microorganisms (GCM) 10K type strain sequencing project: providing services to taxonomists for standard genome sequencing and annotation.</title>
        <authorList>
            <consortium name="The Broad Institute Genomics Platform"/>
            <consortium name="The Broad Institute Genome Sequencing Center for Infectious Disease"/>
            <person name="Wu L."/>
            <person name="Ma J."/>
        </authorList>
    </citation>
    <scope>NUCLEOTIDE SEQUENCE [LARGE SCALE GENOMIC DNA]</scope>
    <source>
        <strain evidence="8">CCM 7526</strain>
    </source>
</reference>
<evidence type="ECO:0000256" key="2">
    <source>
        <dbReference type="ARBA" id="ARBA00004401"/>
    </source>
</evidence>
<dbReference type="CDD" id="cd06530">
    <property type="entry name" value="S26_SPase_I"/>
    <property type="match status" value="1"/>
</dbReference>
<dbReference type="EMBL" id="JBHTMK010000029">
    <property type="protein sequence ID" value="MFD1367750.1"/>
    <property type="molecule type" value="Genomic_DNA"/>
</dbReference>